<proteinExistence type="predicted"/>
<dbReference type="Proteomes" id="UP000886339">
    <property type="component" value="Unassembled WGS sequence"/>
</dbReference>
<feature type="non-terminal residue" evidence="2">
    <location>
        <position position="1"/>
    </location>
</feature>
<comment type="caution">
    <text evidence="2">The sequence shown here is derived from an EMBL/GenBank/DDBJ whole genome shotgun (WGS) entry which is preliminary data.</text>
</comment>
<organism evidence="2">
    <name type="scientific">Thiolapillus brandeum</name>
    <dbReference type="NCBI Taxonomy" id="1076588"/>
    <lineage>
        <taxon>Bacteria</taxon>
        <taxon>Pseudomonadati</taxon>
        <taxon>Pseudomonadota</taxon>
        <taxon>Gammaproteobacteria</taxon>
        <taxon>Chromatiales</taxon>
        <taxon>Sedimenticolaceae</taxon>
        <taxon>Thiolapillus</taxon>
    </lineage>
</organism>
<name>A0A831RVJ4_9GAMM</name>
<dbReference type="EMBL" id="DRLF01000164">
    <property type="protein sequence ID" value="HEC06087.1"/>
    <property type="molecule type" value="Genomic_DNA"/>
</dbReference>
<evidence type="ECO:0000256" key="1">
    <source>
        <dbReference type="SAM" id="MobiDB-lite"/>
    </source>
</evidence>
<dbReference type="GO" id="GO:0005975">
    <property type="term" value="P:carbohydrate metabolic process"/>
    <property type="evidence" value="ECO:0007669"/>
    <property type="project" value="InterPro"/>
</dbReference>
<reference evidence="2" key="1">
    <citation type="journal article" date="2020" name="mSystems">
        <title>Genome- and Community-Level Interaction Insights into Carbon Utilization and Element Cycling Functions of Hydrothermarchaeota in Hydrothermal Sediment.</title>
        <authorList>
            <person name="Zhou Z."/>
            <person name="Liu Y."/>
            <person name="Xu W."/>
            <person name="Pan J."/>
            <person name="Luo Z.H."/>
            <person name="Li M."/>
        </authorList>
    </citation>
    <scope>NUCLEOTIDE SEQUENCE [LARGE SCALE GENOMIC DNA]</scope>
    <source>
        <strain evidence="2">HyVt-458</strain>
    </source>
</reference>
<gene>
    <name evidence="2" type="ORF">ENJ12_04515</name>
</gene>
<protein>
    <submittedName>
        <fullName evidence="2">Uncharacterized protein</fullName>
    </submittedName>
</protein>
<dbReference type="SUPFAM" id="SSF48208">
    <property type="entry name" value="Six-hairpin glycosidases"/>
    <property type="match status" value="1"/>
</dbReference>
<sequence length="380" mass="43167">SLMIEFARRTGLISGDVPPRRYLWTDAFAVCNFLGLYTETGEEKYRELALLLVDQVHHILGRHREDDQRSGWISGLGEQEGERHPTIGGLRIGKGMNERAPDEPYDQNREWDRDGQYFHYLTRWMHALNRVSRVTGDRKYNRWAIELARSAHARFTWQSPSDGRKRMYWKMSIDLSRPLVSSMGQQDPLDGYLVYNQLHRCLPAGDMQAGESGLQHEIQEMAELCAGKSWVTDDVLGVGGLLGDAWKVAQMSEKCGFSHPGLLENLLQASLTGLLSVVQSGVLELPAVYRLPFREFGLSIGLQAVSRLAQYADRISSRDGHRQELLRLVEMLSAFQPLVKTMGDFWQLPANRQADTWEEHLDINSVMYATSLSPDGFLTV</sequence>
<feature type="region of interest" description="Disordered" evidence="1">
    <location>
        <begin position="84"/>
        <end position="108"/>
    </location>
</feature>
<dbReference type="AlphaFoldDB" id="A0A831RVJ4"/>
<evidence type="ECO:0000313" key="2">
    <source>
        <dbReference type="EMBL" id="HEC06087.1"/>
    </source>
</evidence>
<feature type="compositionally biased region" description="Basic and acidic residues" evidence="1">
    <location>
        <begin position="96"/>
        <end position="108"/>
    </location>
</feature>
<accession>A0A831RVJ4</accession>
<dbReference type="InterPro" id="IPR008928">
    <property type="entry name" value="6-hairpin_glycosidase_sf"/>
</dbReference>